<name>A0A7D5V907_9NEIS</name>
<sequence length="66" mass="6875">MRVKVESYACGGRELWAYALVAGRKDYVISSANGYASAAAARSAGDALLTSLARRAAAKQVTGRPV</sequence>
<dbReference type="AlphaFoldDB" id="A0A7D5V907"/>
<reference evidence="1 2" key="1">
    <citation type="journal article" date="2016" name="Int. J. Syst. Evol. Microbiol.">
        <title>Chitinibacter fontanus sp. nov., isolated from a spring.</title>
        <authorList>
            <person name="Sheu S.Y."/>
            <person name="Li Y.S."/>
            <person name="Young C.C."/>
            <person name="Chen W.M."/>
        </authorList>
    </citation>
    <scope>NUCLEOTIDE SEQUENCE [LARGE SCALE GENOMIC DNA]</scope>
    <source>
        <strain evidence="1 2">STM-7</strain>
    </source>
</reference>
<organism evidence="1 2">
    <name type="scientific">Chitinibacter fontanus</name>
    <dbReference type="NCBI Taxonomy" id="1737446"/>
    <lineage>
        <taxon>Bacteria</taxon>
        <taxon>Pseudomonadati</taxon>
        <taxon>Pseudomonadota</taxon>
        <taxon>Betaproteobacteria</taxon>
        <taxon>Neisseriales</taxon>
        <taxon>Chitinibacteraceae</taxon>
        <taxon>Chitinibacter</taxon>
    </lineage>
</organism>
<evidence type="ECO:0008006" key="3">
    <source>
        <dbReference type="Google" id="ProtNLM"/>
    </source>
</evidence>
<dbReference type="RefSeq" id="WP_180307946.1">
    <property type="nucleotide sequence ID" value="NZ_CP058952.1"/>
</dbReference>
<evidence type="ECO:0000313" key="1">
    <source>
        <dbReference type="EMBL" id="QLI80812.1"/>
    </source>
</evidence>
<accession>A0A7D5V907</accession>
<evidence type="ECO:0000313" key="2">
    <source>
        <dbReference type="Proteomes" id="UP000510822"/>
    </source>
</evidence>
<keyword evidence="2" id="KW-1185">Reference proteome</keyword>
<dbReference type="Proteomes" id="UP000510822">
    <property type="component" value="Chromosome"/>
</dbReference>
<gene>
    <name evidence="1" type="ORF">HZU75_04300</name>
</gene>
<dbReference type="KEGG" id="cfon:HZU75_04300"/>
<protein>
    <recommendedName>
        <fullName evidence="3">DUF1508 domain-containing protein</fullName>
    </recommendedName>
</protein>
<proteinExistence type="predicted"/>
<dbReference type="EMBL" id="CP058952">
    <property type="protein sequence ID" value="QLI80812.1"/>
    <property type="molecule type" value="Genomic_DNA"/>
</dbReference>